<evidence type="ECO:0000313" key="2">
    <source>
        <dbReference type="EMBL" id="KAH9838339.1"/>
    </source>
</evidence>
<keyword evidence="3" id="KW-1185">Reference proteome</keyword>
<evidence type="ECO:0000313" key="3">
    <source>
        <dbReference type="Proteomes" id="UP000814176"/>
    </source>
</evidence>
<sequence length="187" mass="19685">MTKSMLTHCFPNEYASTSCVSLYDSSCPCSPYVPSSDSGVGGPKSGFATMNPRRPPRFASSALRRTGSVGRGPPAPAGAPAPRVARVPRRSVLRTLAPVPLLRLLLPVPATACFYALLAPSLHACVAPPAVLHPRLVVVVLRHVRGRGRGDPWEARGEACDGKDVQDGRVRARGAHAVCVHAGRPGL</sequence>
<dbReference type="EMBL" id="JADCUA010000007">
    <property type="protein sequence ID" value="KAH9838339.1"/>
    <property type="molecule type" value="Genomic_DNA"/>
</dbReference>
<reference evidence="2 3" key="1">
    <citation type="journal article" date="2021" name="Environ. Microbiol.">
        <title>Gene family expansions and transcriptome signatures uncover fungal adaptations to wood decay.</title>
        <authorList>
            <person name="Hage H."/>
            <person name="Miyauchi S."/>
            <person name="Viragh M."/>
            <person name="Drula E."/>
            <person name="Min B."/>
            <person name="Chaduli D."/>
            <person name="Navarro D."/>
            <person name="Favel A."/>
            <person name="Norest M."/>
            <person name="Lesage-Meessen L."/>
            <person name="Balint B."/>
            <person name="Merenyi Z."/>
            <person name="de Eugenio L."/>
            <person name="Morin E."/>
            <person name="Martinez A.T."/>
            <person name="Baldrian P."/>
            <person name="Stursova M."/>
            <person name="Martinez M.J."/>
            <person name="Novotny C."/>
            <person name="Magnuson J.K."/>
            <person name="Spatafora J.W."/>
            <person name="Maurice S."/>
            <person name="Pangilinan J."/>
            <person name="Andreopoulos W."/>
            <person name="LaButti K."/>
            <person name="Hundley H."/>
            <person name="Na H."/>
            <person name="Kuo A."/>
            <person name="Barry K."/>
            <person name="Lipzen A."/>
            <person name="Henrissat B."/>
            <person name="Riley R."/>
            <person name="Ahrendt S."/>
            <person name="Nagy L.G."/>
            <person name="Grigoriev I.V."/>
            <person name="Martin F."/>
            <person name="Rosso M.N."/>
        </authorList>
    </citation>
    <scope>NUCLEOTIDE SEQUENCE [LARGE SCALE GENOMIC DNA]</scope>
    <source>
        <strain evidence="2 3">CIRM-BRFM 1785</strain>
    </source>
</reference>
<gene>
    <name evidence="2" type="ORF">C8Q71DRAFT_524317</name>
</gene>
<evidence type="ECO:0000256" key="1">
    <source>
        <dbReference type="SAM" id="MobiDB-lite"/>
    </source>
</evidence>
<feature type="region of interest" description="Disordered" evidence="1">
    <location>
        <begin position="64"/>
        <end position="84"/>
    </location>
</feature>
<name>A0ABQ8KJM0_9APHY</name>
<accession>A0ABQ8KJM0</accession>
<proteinExistence type="predicted"/>
<protein>
    <submittedName>
        <fullName evidence="2">Uncharacterized protein</fullName>
    </submittedName>
</protein>
<comment type="caution">
    <text evidence="2">The sequence shown here is derived from an EMBL/GenBank/DDBJ whole genome shotgun (WGS) entry which is preliminary data.</text>
</comment>
<dbReference type="GeneID" id="71999855"/>
<organism evidence="2 3">
    <name type="scientific">Rhodofomes roseus</name>
    <dbReference type="NCBI Taxonomy" id="34475"/>
    <lineage>
        <taxon>Eukaryota</taxon>
        <taxon>Fungi</taxon>
        <taxon>Dikarya</taxon>
        <taxon>Basidiomycota</taxon>
        <taxon>Agaricomycotina</taxon>
        <taxon>Agaricomycetes</taxon>
        <taxon>Polyporales</taxon>
        <taxon>Rhodofomes</taxon>
    </lineage>
</organism>
<dbReference type="Proteomes" id="UP000814176">
    <property type="component" value="Unassembled WGS sequence"/>
</dbReference>
<dbReference type="RefSeq" id="XP_047780254.1">
    <property type="nucleotide sequence ID" value="XM_047919123.1"/>
</dbReference>